<proteinExistence type="inferred from homology"/>
<keyword evidence="4" id="KW-1133">Transmembrane helix</keyword>
<dbReference type="Pfam" id="PF16076">
    <property type="entry name" value="Acyltransf_C"/>
    <property type="match status" value="1"/>
</dbReference>
<keyword evidence="4" id="KW-0812">Transmembrane</keyword>
<feature type="transmembrane region" description="Helical" evidence="4">
    <location>
        <begin position="12"/>
        <end position="39"/>
    </location>
</feature>
<evidence type="ECO:0000313" key="6">
    <source>
        <dbReference type="EMBL" id="NDJ96304.1"/>
    </source>
</evidence>
<dbReference type="InterPro" id="IPR032098">
    <property type="entry name" value="Acyltransf_C"/>
</dbReference>
<evidence type="ECO:0000256" key="4">
    <source>
        <dbReference type="SAM" id="Phobius"/>
    </source>
</evidence>
<dbReference type="Pfam" id="PF01553">
    <property type="entry name" value="Acyltransferase"/>
    <property type="match status" value="1"/>
</dbReference>
<dbReference type="PANTHER" id="PTHR10983:SF16">
    <property type="entry name" value="LYSOCARDIOLIPIN ACYLTRANSFERASE 1"/>
    <property type="match status" value="1"/>
</dbReference>
<dbReference type="PANTHER" id="PTHR10983">
    <property type="entry name" value="1-ACYLGLYCEROL-3-PHOSPHATE ACYLTRANSFERASE-RELATED"/>
    <property type="match status" value="1"/>
</dbReference>
<feature type="domain" description="Phospholipid/glycerol acyltransferase" evidence="5">
    <location>
        <begin position="82"/>
        <end position="204"/>
    </location>
</feature>
<protein>
    <submittedName>
        <fullName evidence="6">Lysocardiolipin acyltransferase 1 (Trinotate prediction)</fullName>
    </submittedName>
</protein>
<evidence type="ECO:0000259" key="5">
    <source>
        <dbReference type="SMART" id="SM00563"/>
    </source>
</evidence>
<sequence length="357" mass="41981">MNNGVRTFFGAIYIAYLSISTAIGLSFTIIPLFPLHFIFPVLFRSVCDFMMYSWICANVKLMGLFGTKLFVYSETDDLNQPSLIIMNHKNRLDWFIYFLFSVYYQDPRKLKIALKNSLRSVPFFGWACQLGCYLFLRRDWEKDKIKLNKYLQYFKSLQWDQQLLIFCEGTNFCPESKEASDKYAKMNDLPSYNFVLHPRVTGFKYLVRQFDGTHGPNIKCVYDVTVGYKGEAYGETDILTGNFTKEVHLHIERIDLSALPESDEDLDIWLKKRWETKEKSLESFYQIGHFSNNPPLQPQPHRDLSSQIFIYNLVVVIGFYFLYTNRFVLVYFLLQTVACFLISKYIGFDNLIINHFA</sequence>
<reference evidence="6" key="1">
    <citation type="submission" date="2018-11" db="EMBL/GenBank/DDBJ databases">
        <title>Myxobolus squamalis genome and transcriptome.</title>
        <authorList>
            <person name="Yahalomi D."/>
            <person name="Atkinson S.D."/>
            <person name="Neuhof M."/>
            <person name="Chang E.S."/>
            <person name="Philippe H."/>
            <person name="Cartwright P."/>
            <person name="Bartholomew J.L."/>
            <person name="Huchon D."/>
        </authorList>
    </citation>
    <scope>NUCLEOTIDE SEQUENCE</scope>
    <source>
        <strain evidence="6">71B08</strain>
        <tissue evidence="6">Whole</tissue>
    </source>
</reference>
<keyword evidence="3 6" id="KW-0012">Acyltransferase</keyword>
<dbReference type="SUPFAM" id="SSF69593">
    <property type="entry name" value="Glycerol-3-phosphate (1)-acyltransferase"/>
    <property type="match status" value="1"/>
</dbReference>
<feature type="transmembrane region" description="Helical" evidence="4">
    <location>
        <begin position="51"/>
        <end position="71"/>
    </location>
</feature>
<evidence type="ECO:0000256" key="3">
    <source>
        <dbReference type="ARBA" id="ARBA00023315"/>
    </source>
</evidence>
<dbReference type="GO" id="GO:0016746">
    <property type="term" value="F:acyltransferase activity"/>
    <property type="evidence" value="ECO:0007669"/>
    <property type="project" value="UniProtKB-KW"/>
</dbReference>
<dbReference type="InterPro" id="IPR002123">
    <property type="entry name" value="Plipid/glycerol_acylTrfase"/>
</dbReference>
<dbReference type="GO" id="GO:0005783">
    <property type="term" value="C:endoplasmic reticulum"/>
    <property type="evidence" value="ECO:0007669"/>
    <property type="project" value="TreeGrafter"/>
</dbReference>
<dbReference type="GO" id="GO:0036149">
    <property type="term" value="P:phosphatidylinositol acyl-chain remodeling"/>
    <property type="evidence" value="ECO:0007669"/>
    <property type="project" value="TreeGrafter"/>
</dbReference>
<dbReference type="CDD" id="cd07990">
    <property type="entry name" value="LPLAT_LCLAT1-like"/>
    <property type="match status" value="1"/>
</dbReference>
<dbReference type="SMART" id="SM00563">
    <property type="entry name" value="PlsC"/>
    <property type="match status" value="1"/>
</dbReference>
<comment type="similarity">
    <text evidence="1">Belongs to the 1-acyl-sn-glycerol-3-phosphate acyltransferase family.</text>
</comment>
<dbReference type="EMBL" id="GHBR01000851">
    <property type="protein sequence ID" value="NDJ96304.1"/>
    <property type="molecule type" value="Transcribed_RNA"/>
</dbReference>
<dbReference type="AlphaFoldDB" id="A0A6B2FXB5"/>
<keyword evidence="2 6" id="KW-0808">Transferase</keyword>
<keyword evidence="4" id="KW-0472">Membrane</keyword>
<evidence type="ECO:0000256" key="2">
    <source>
        <dbReference type="ARBA" id="ARBA00022679"/>
    </source>
</evidence>
<evidence type="ECO:0000256" key="1">
    <source>
        <dbReference type="ARBA" id="ARBA00008655"/>
    </source>
</evidence>
<feature type="transmembrane region" description="Helical" evidence="4">
    <location>
        <begin position="304"/>
        <end position="323"/>
    </location>
</feature>
<name>A0A6B2FXB5_MYXSQ</name>
<accession>A0A6B2FXB5</accession>
<organism evidence="6">
    <name type="scientific">Myxobolus squamalis</name>
    <name type="common">Myxosporean</name>
    <dbReference type="NCBI Taxonomy" id="59785"/>
    <lineage>
        <taxon>Eukaryota</taxon>
        <taxon>Metazoa</taxon>
        <taxon>Cnidaria</taxon>
        <taxon>Myxozoa</taxon>
        <taxon>Myxosporea</taxon>
        <taxon>Bivalvulida</taxon>
        <taxon>Platysporina</taxon>
        <taxon>Myxobolidae</taxon>
        <taxon>Myxobolus</taxon>
    </lineage>
</organism>